<proteinExistence type="inferred from homology"/>
<evidence type="ECO:0000313" key="5">
    <source>
        <dbReference type="Proteomes" id="UP000516013"/>
    </source>
</evidence>
<dbReference type="Gene3D" id="1.10.530.10">
    <property type="match status" value="1"/>
</dbReference>
<dbReference type="PROSITE" id="PS00922">
    <property type="entry name" value="TRANSGLYCOSYLASE"/>
    <property type="match status" value="1"/>
</dbReference>
<dbReference type="PANTHER" id="PTHR37423">
    <property type="entry name" value="SOLUBLE LYTIC MUREIN TRANSGLYCOSYLASE-RELATED"/>
    <property type="match status" value="1"/>
</dbReference>
<reference evidence="4 5" key="1">
    <citation type="submission" date="2020-08" db="EMBL/GenBank/DDBJ databases">
        <title>Complete genome sequence of Raphidiopsis curvispora isolated from drinking water reservoir in South Korea.</title>
        <authorList>
            <person name="Jeong J."/>
        </authorList>
    </citation>
    <scope>NUCLEOTIDE SEQUENCE [LARGE SCALE GENOMIC DNA]</scope>
    <source>
        <strain evidence="4 5">GIHE-G1</strain>
    </source>
</reference>
<keyword evidence="2" id="KW-0732">Signal</keyword>
<evidence type="ECO:0000313" key="4">
    <source>
        <dbReference type="EMBL" id="QNP28636.1"/>
    </source>
</evidence>
<feature type="domain" description="Transglycosylase SLT" evidence="3">
    <location>
        <begin position="565"/>
        <end position="680"/>
    </location>
</feature>
<dbReference type="SUPFAM" id="SSF53955">
    <property type="entry name" value="Lysozyme-like"/>
    <property type="match status" value="1"/>
</dbReference>
<dbReference type="EMBL" id="CP060822">
    <property type="protein sequence ID" value="QNP28636.1"/>
    <property type="molecule type" value="Genomic_DNA"/>
</dbReference>
<dbReference type="InterPro" id="IPR000189">
    <property type="entry name" value="Transglyc_AS"/>
</dbReference>
<dbReference type="InterPro" id="IPR008939">
    <property type="entry name" value="Lytic_TGlycosylase_superhlx_U"/>
</dbReference>
<dbReference type="CDD" id="cd13401">
    <property type="entry name" value="Slt70-like"/>
    <property type="match status" value="1"/>
</dbReference>
<organism evidence="4 5">
    <name type="scientific">Cylindrospermopsis curvispora GIHE-G1</name>
    <dbReference type="NCBI Taxonomy" id="2666332"/>
    <lineage>
        <taxon>Bacteria</taxon>
        <taxon>Bacillati</taxon>
        <taxon>Cyanobacteriota</taxon>
        <taxon>Cyanophyceae</taxon>
        <taxon>Nostocales</taxon>
        <taxon>Aphanizomenonaceae</taxon>
        <taxon>Cylindrospermopsis</taxon>
    </lineage>
</organism>
<name>A0A7H0EXX0_9CYAN</name>
<evidence type="ECO:0000259" key="3">
    <source>
        <dbReference type="Pfam" id="PF01464"/>
    </source>
</evidence>
<sequence length="724" mass="81955">MLKKLQNKQVYLITGAGLGAFLLGVGFSFPQAQKTLSKWFDPSQVEANQSIQMDQSPSAIGMTVAQSLPERSSKLREIAEKGNSPDRERARYVLASDYIQTNQGKPALELLVGLEKDYPVLAPYILLKQAQAQDMLGEKGLASDLRQRVLRDYAKSPAAVKAMYLIGQPKLQERAIAEFPSHPLTWEIIRNRLRENPNQPKLQLILAKYAGDEPGTVGFLHSLVPQSSLTPADWEVIGAAYWDNNEFVKASSAYKNAPQTAKNLYRIARGLQIDNKRESAIVIYKQQVKLFPKEKETGTALLRLAEMASGKDAIPYLDQIIAQFPSQAPQALAQKAKLLTSLKDNQSANQTWKLLLSKYSSSDAATEYRWQTALNKAKNRDYIGAWEWAQPIPTQNPGSILAPRASFWVGKWASLLGKNEEARKSYEYVLANFPQSYYAWRSARILGWDVGDFNNLRLLNPQITSPQRPLPPAGTDTFKELYLMAQDRDAWYEWETGFKNNNQPTVKEQFTEGLMRLVKGDNLIGIAKISRLEDRETPEERAEYGALSKQITYWQARYPMLYLEPIQKWASSRQLNPLLVIALMRQESMFQPKIKSVAGAVGLMQVMPNTAKWIAPQISVDMKTINLEDPNDNIMLGTWYLDHTHQQYNNNSMLAIASYNAGPGNVAKWLRTIPKQDPDEFVEEIPFGETRNYVRQVLGNYWNYLRLYNPEISALVSKYAKSGN</sequence>
<accession>A0A7H0EXX0</accession>
<dbReference type="GO" id="GO:0042597">
    <property type="term" value="C:periplasmic space"/>
    <property type="evidence" value="ECO:0007669"/>
    <property type="project" value="InterPro"/>
</dbReference>
<dbReference type="KEGG" id="ccur:IAR63_12075"/>
<dbReference type="InterPro" id="IPR023346">
    <property type="entry name" value="Lysozyme-like_dom_sf"/>
</dbReference>
<evidence type="ECO:0000256" key="2">
    <source>
        <dbReference type="ARBA" id="ARBA00022729"/>
    </source>
</evidence>
<dbReference type="GO" id="GO:0004553">
    <property type="term" value="F:hydrolase activity, hydrolyzing O-glycosyl compounds"/>
    <property type="evidence" value="ECO:0007669"/>
    <property type="project" value="InterPro"/>
</dbReference>
<dbReference type="Gene3D" id="1.25.40.10">
    <property type="entry name" value="Tetratricopeptide repeat domain"/>
    <property type="match status" value="3"/>
</dbReference>
<comment type="similarity">
    <text evidence="1">Belongs to the transglycosylase Slt family.</text>
</comment>
<dbReference type="RefSeq" id="WP_187705448.1">
    <property type="nucleotide sequence ID" value="NZ_CP060822.1"/>
</dbReference>
<evidence type="ECO:0000256" key="1">
    <source>
        <dbReference type="ARBA" id="ARBA00007734"/>
    </source>
</evidence>
<dbReference type="GO" id="GO:0016020">
    <property type="term" value="C:membrane"/>
    <property type="evidence" value="ECO:0007669"/>
    <property type="project" value="InterPro"/>
</dbReference>
<dbReference type="GO" id="GO:0000270">
    <property type="term" value="P:peptidoglycan metabolic process"/>
    <property type="evidence" value="ECO:0007669"/>
    <property type="project" value="InterPro"/>
</dbReference>
<dbReference type="InterPro" id="IPR011990">
    <property type="entry name" value="TPR-like_helical_dom_sf"/>
</dbReference>
<dbReference type="PANTHER" id="PTHR37423:SF5">
    <property type="entry name" value="SOLUBLE LYTIC MUREIN TRANSGLYCOSYLASE"/>
    <property type="match status" value="1"/>
</dbReference>
<keyword evidence="5" id="KW-1185">Reference proteome</keyword>
<dbReference type="GO" id="GO:0008933">
    <property type="term" value="F:peptidoglycan lytic transglycosylase activity"/>
    <property type="evidence" value="ECO:0007669"/>
    <property type="project" value="InterPro"/>
</dbReference>
<dbReference type="AlphaFoldDB" id="A0A7H0EXX0"/>
<gene>
    <name evidence="4" type="ORF">IAR63_12075</name>
</gene>
<dbReference type="InterPro" id="IPR008258">
    <property type="entry name" value="Transglycosylase_SLT_dom_1"/>
</dbReference>
<dbReference type="Pfam" id="PF01464">
    <property type="entry name" value="SLT"/>
    <property type="match status" value="1"/>
</dbReference>
<dbReference type="Proteomes" id="UP000516013">
    <property type="component" value="Chromosome"/>
</dbReference>
<dbReference type="SUPFAM" id="SSF48435">
    <property type="entry name" value="Bacterial muramidases"/>
    <property type="match status" value="1"/>
</dbReference>
<protein>
    <submittedName>
        <fullName evidence="4">Transglycosylase SLT domain-containing protein</fullName>
    </submittedName>
</protein>